<keyword evidence="4" id="KW-0167">Capsid protein</keyword>
<dbReference type="InterPro" id="IPR012347">
    <property type="entry name" value="Ferritin-like"/>
</dbReference>
<keyword evidence="4" id="KW-0946">Virion</keyword>
<keyword evidence="4" id="KW-0575">Peroxidase</keyword>
<evidence type="ECO:0000313" key="4">
    <source>
        <dbReference type="EMBL" id="CUO42233.1"/>
    </source>
</evidence>
<evidence type="ECO:0000313" key="5">
    <source>
        <dbReference type="Proteomes" id="UP000095558"/>
    </source>
</evidence>
<dbReference type="GO" id="GO:0004096">
    <property type="term" value="F:catalase activity"/>
    <property type="evidence" value="ECO:0007669"/>
    <property type="project" value="UniProtKB-EC"/>
</dbReference>
<feature type="binding site" evidence="2">
    <location>
        <position position="136"/>
    </location>
    <ligand>
        <name>Mn(2+)</name>
        <dbReference type="ChEBI" id="CHEBI:29035"/>
        <label>1</label>
    </ligand>
</feature>
<dbReference type="CDD" id="cd01051">
    <property type="entry name" value="Mn_catalase"/>
    <property type="match status" value="1"/>
</dbReference>
<feature type="binding site" evidence="2">
    <location>
        <position position="169"/>
    </location>
    <ligand>
        <name>Mn(2+)</name>
        <dbReference type="ChEBI" id="CHEBI:29035"/>
        <label>1</label>
    </ligand>
</feature>
<gene>
    <name evidence="4" type="primary">cotJC</name>
    <name evidence="4" type="ORF">ERS852470_02296</name>
</gene>
<feature type="binding site" evidence="2">
    <location>
        <position position="35"/>
    </location>
    <ligand>
        <name>Mn(2+)</name>
        <dbReference type="ChEBI" id="CHEBI:29035"/>
        <label>1</label>
    </ligand>
</feature>
<evidence type="ECO:0000256" key="2">
    <source>
        <dbReference type="PIRSR" id="PIRSR607760-1"/>
    </source>
</evidence>
<dbReference type="GO" id="GO:0046872">
    <property type="term" value="F:metal ion binding"/>
    <property type="evidence" value="ECO:0007669"/>
    <property type="project" value="UniProtKB-KW"/>
</dbReference>
<dbReference type="SUPFAM" id="SSF47240">
    <property type="entry name" value="Ferritin-like"/>
    <property type="match status" value="1"/>
</dbReference>
<feature type="binding site" evidence="2">
    <location>
        <position position="65"/>
    </location>
    <ligand>
        <name>Mn(2+)</name>
        <dbReference type="ChEBI" id="CHEBI:29035"/>
        <label>1</label>
    </ligand>
</feature>
<keyword evidence="3" id="KW-0106">Calcium</keyword>
<dbReference type="Gene3D" id="1.20.1260.10">
    <property type="match status" value="1"/>
</dbReference>
<reference evidence="4 5" key="1">
    <citation type="submission" date="2015-09" db="EMBL/GenBank/DDBJ databases">
        <authorList>
            <consortium name="Pathogen Informatics"/>
        </authorList>
    </citation>
    <scope>NUCLEOTIDE SEQUENCE [LARGE SCALE GENOMIC DNA]</scope>
    <source>
        <strain evidence="4 5">2789STDY5834855</strain>
    </source>
</reference>
<dbReference type="EMBL" id="CYZV01000024">
    <property type="protein sequence ID" value="CUO42233.1"/>
    <property type="molecule type" value="Genomic_DNA"/>
</dbReference>
<dbReference type="InterPro" id="IPR007760">
    <property type="entry name" value="Mn_catalase"/>
</dbReference>
<keyword evidence="2" id="KW-0464">Manganese</keyword>
<dbReference type="OrthoDB" id="9800585at2"/>
<dbReference type="InterPro" id="IPR039377">
    <property type="entry name" value="Mn_catalase_dom"/>
</dbReference>
<proteinExistence type="inferred from homology"/>
<keyword evidence="4" id="KW-0560">Oxidoreductase</keyword>
<dbReference type="STRING" id="84024.ERS852471_01084"/>
<dbReference type="InterPro" id="IPR009078">
    <property type="entry name" value="Ferritin-like_SF"/>
</dbReference>
<feature type="binding site" evidence="3">
    <location>
        <position position="60"/>
    </location>
    <ligand>
        <name>Ca(2+)</name>
        <dbReference type="ChEBI" id="CHEBI:29108"/>
    </ligand>
</feature>
<evidence type="ECO:0000256" key="3">
    <source>
        <dbReference type="PIRSR" id="PIRSR607760-2"/>
    </source>
</evidence>
<dbReference type="AlphaFoldDB" id="A0A173YHN9"/>
<comment type="cofactor">
    <cofactor evidence="3">
        <name>Ca(2+)</name>
        <dbReference type="ChEBI" id="CHEBI:29108"/>
    </cofactor>
    <text evidence="3">Binds 1 Ca(2+) ion per subunit.</text>
</comment>
<comment type="cofactor">
    <cofactor evidence="2">
        <name>Mn(2+)</name>
        <dbReference type="ChEBI" id="CHEBI:29035"/>
    </cofactor>
    <text evidence="2">Binds 2 manganese ions per subunit.</text>
</comment>
<evidence type="ECO:0000256" key="1">
    <source>
        <dbReference type="ARBA" id="ARBA00007644"/>
    </source>
</evidence>
<organism evidence="4 5">
    <name type="scientific">Clostridium disporicum</name>
    <dbReference type="NCBI Taxonomy" id="84024"/>
    <lineage>
        <taxon>Bacteria</taxon>
        <taxon>Bacillati</taxon>
        <taxon>Bacillota</taxon>
        <taxon>Clostridia</taxon>
        <taxon>Eubacteriales</taxon>
        <taxon>Clostridiaceae</taxon>
        <taxon>Clostridium</taxon>
    </lineage>
</organism>
<comment type="similarity">
    <text evidence="1">Belongs to the manganese catalase family.</text>
</comment>
<name>A0A173YHN9_9CLOT</name>
<dbReference type="Proteomes" id="UP000095558">
    <property type="component" value="Unassembled WGS sequence"/>
</dbReference>
<accession>A0A173YHN9</accession>
<dbReference type="EC" id="1.11.1.6" evidence="4"/>
<feature type="binding site" evidence="2">
    <location>
        <position position="68"/>
    </location>
    <ligand>
        <name>Mn(2+)</name>
        <dbReference type="ChEBI" id="CHEBI:29035"/>
        <label>1</label>
    </ligand>
</feature>
<protein>
    <submittedName>
        <fullName evidence="4">Spore coat protein CotJC</fullName>
        <ecNumber evidence="4">1.11.1.6</ecNumber>
    </submittedName>
</protein>
<keyword evidence="2" id="KW-0479">Metal-binding</keyword>
<sequence length="213" mass="24571">MWYYVKTLEYPINLKSKDLKMAKFLMSQYGGPDGELSAALRYQNQRYTMPTGKSKALLTDIATEEMAHVEMIATMIYQLMSNATKEELVAADLGGHYTDHGRALYYSDAQGNPWTATYIQAKGDVVADIHEDMAAEQKARATYEWLINLTDDEEIKEILRFLRQREIVHFQRFGEALMDVQDNFSTVPGKIYHEECLVTPHPNKVYYDSYSIR</sequence>
<dbReference type="Pfam" id="PF05067">
    <property type="entry name" value="Mn_catalase"/>
    <property type="match status" value="1"/>
</dbReference>